<dbReference type="PANTHER" id="PTHR32063:SF77">
    <property type="entry name" value="ACR FAMILY TRANSPORT PROTEIN"/>
    <property type="match status" value="1"/>
</dbReference>
<protein>
    <submittedName>
        <fullName evidence="4">AcrB/AcrD/AcrF family protein</fullName>
    </submittedName>
    <submittedName>
        <fullName evidence="3">Multidrug efflux pump subunit AcrB</fullName>
    </submittedName>
</protein>
<evidence type="ECO:0000256" key="2">
    <source>
        <dbReference type="SAM" id="Phobius"/>
    </source>
</evidence>
<feature type="transmembrane region" description="Helical" evidence="2">
    <location>
        <begin position="659"/>
        <end position="677"/>
    </location>
</feature>
<dbReference type="GO" id="GO:0042910">
    <property type="term" value="F:xenobiotic transmembrane transporter activity"/>
    <property type="evidence" value="ECO:0007669"/>
    <property type="project" value="TreeGrafter"/>
</dbReference>
<reference evidence="4 5" key="1">
    <citation type="submission" date="2019-12" db="EMBL/GenBank/DDBJ databases">
        <title>Genomic-based taxomic classification of the family Erythrobacteraceae.</title>
        <authorList>
            <person name="Xu L."/>
        </authorList>
    </citation>
    <scope>NUCLEOTIDE SEQUENCE [LARGE SCALE GENOMIC DNA]</scope>
    <source>
        <strain evidence="4 5">JCM 10282</strain>
    </source>
</reference>
<keyword evidence="2" id="KW-1133">Transmembrane helix</keyword>
<keyword evidence="2" id="KW-0472">Membrane</keyword>
<dbReference type="Gene3D" id="1.20.1640.10">
    <property type="entry name" value="Multidrug efflux transporter AcrB transmembrane domain"/>
    <property type="match status" value="2"/>
</dbReference>
<feature type="transmembrane region" description="Helical" evidence="2">
    <location>
        <begin position="979"/>
        <end position="998"/>
    </location>
</feature>
<evidence type="ECO:0000256" key="1">
    <source>
        <dbReference type="SAM" id="MobiDB-lite"/>
    </source>
</evidence>
<dbReference type="Gene3D" id="3.30.2090.10">
    <property type="entry name" value="Multidrug efflux transporter AcrB TolC docking domain, DN and DC subdomains"/>
    <property type="match status" value="2"/>
</dbReference>
<evidence type="ECO:0000313" key="6">
    <source>
        <dbReference type="Proteomes" id="UP000548685"/>
    </source>
</evidence>
<dbReference type="SUPFAM" id="SSF82866">
    <property type="entry name" value="Multidrug efflux transporter AcrB transmembrane domain"/>
    <property type="match status" value="2"/>
</dbReference>
<feature type="transmembrane region" description="Helical" evidence="2">
    <location>
        <begin position="361"/>
        <end position="378"/>
    </location>
</feature>
<name>A0A6I4UJX4_9SPHN</name>
<dbReference type="Gene3D" id="3.30.70.1430">
    <property type="entry name" value="Multidrug efflux transporter AcrB pore domain"/>
    <property type="match status" value="2"/>
</dbReference>
<gene>
    <name evidence="3" type="ORF">FHS52_000680</name>
    <name evidence="4" type="ORF">GRI59_03190</name>
</gene>
<evidence type="ECO:0000313" key="4">
    <source>
        <dbReference type="EMBL" id="MXP37619.1"/>
    </source>
</evidence>
<dbReference type="EMBL" id="JACICE010000001">
    <property type="protein sequence ID" value="MBB3774737.1"/>
    <property type="molecule type" value="Genomic_DNA"/>
</dbReference>
<dbReference type="Proteomes" id="UP000548685">
    <property type="component" value="Unassembled WGS sequence"/>
</dbReference>
<feature type="transmembrane region" description="Helical" evidence="2">
    <location>
        <begin position="535"/>
        <end position="557"/>
    </location>
</feature>
<feature type="transmembrane region" description="Helical" evidence="2">
    <location>
        <begin position="1031"/>
        <end position="1056"/>
    </location>
</feature>
<feature type="transmembrane region" description="Helical" evidence="2">
    <location>
        <begin position="390"/>
        <end position="412"/>
    </location>
</feature>
<feature type="transmembrane region" description="Helical" evidence="2">
    <location>
        <begin position="15"/>
        <end position="33"/>
    </location>
</feature>
<dbReference type="GO" id="GO:0005886">
    <property type="term" value="C:plasma membrane"/>
    <property type="evidence" value="ECO:0007669"/>
    <property type="project" value="TreeGrafter"/>
</dbReference>
<feature type="transmembrane region" description="Helical" evidence="2">
    <location>
        <begin position="612"/>
        <end position="633"/>
    </location>
</feature>
<reference evidence="3 6" key="2">
    <citation type="submission" date="2020-08" db="EMBL/GenBank/DDBJ databases">
        <title>Genomic Encyclopedia of Type Strains, Phase IV (KMG-IV): sequencing the most valuable type-strain genomes for metagenomic binning, comparative biology and taxonomic classification.</title>
        <authorList>
            <person name="Goeker M."/>
        </authorList>
    </citation>
    <scope>NUCLEOTIDE SEQUENCE [LARGE SCALE GENOMIC DNA]</scope>
    <source>
        <strain evidence="3 6">DSM 8510</strain>
    </source>
</reference>
<keyword evidence="2" id="KW-0812">Transmembrane</keyword>
<proteinExistence type="predicted"/>
<evidence type="ECO:0000313" key="3">
    <source>
        <dbReference type="EMBL" id="MBB3774737.1"/>
    </source>
</evidence>
<feature type="transmembrane region" description="Helical" evidence="2">
    <location>
        <begin position="336"/>
        <end position="354"/>
    </location>
</feature>
<feature type="transmembrane region" description="Helical" evidence="2">
    <location>
        <begin position="1077"/>
        <end position="1096"/>
    </location>
</feature>
<evidence type="ECO:0000313" key="5">
    <source>
        <dbReference type="Proteomes" id="UP000430021"/>
    </source>
</evidence>
<feature type="region of interest" description="Disordered" evidence="1">
    <location>
        <begin position="1156"/>
        <end position="1184"/>
    </location>
</feature>
<dbReference type="SUPFAM" id="SSF82693">
    <property type="entry name" value="Multidrug efflux transporter AcrB pore domain, PN1, PN2, PC1 and PC2 subdomains"/>
    <property type="match status" value="3"/>
</dbReference>
<dbReference type="OrthoDB" id="9806532at2"/>
<keyword evidence="6" id="KW-1185">Reference proteome</keyword>
<organism evidence="4 5">
    <name type="scientific">Erythrobacter ramosus</name>
    <dbReference type="NCBI Taxonomy" id="35811"/>
    <lineage>
        <taxon>Bacteria</taxon>
        <taxon>Pseudomonadati</taxon>
        <taxon>Pseudomonadota</taxon>
        <taxon>Alphaproteobacteria</taxon>
        <taxon>Sphingomonadales</taxon>
        <taxon>Erythrobacteraceae</taxon>
        <taxon>Erythrobacter/Porphyrobacter group</taxon>
        <taxon>Erythrobacter</taxon>
    </lineage>
</organism>
<dbReference type="EMBL" id="WTYB01000001">
    <property type="protein sequence ID" value="MXP37619.1"/>
    <property type="molecule type" value="Genomic_DNA"/>
</dbReference>
<feature type="transmembrane region" description="Helical" evidence="2">
    <location>
        <begin position="1108"/>
        <end position="1131"/>
    </location>
</feature>
<feature type="transmembrane region" description="Helical" evidence="2">
    <location>
        <begin position="1005"/>
        <end position="1025"/>
    </location>
</feature>
<dbReference type="PRINTS" id="PR00702">
    <property type="entry name" value="ACRIFLAVINRP"/>
</dbReference>
<feature type="transmembrane region" description="Helical" evidence="2">
    <location>
        <begin position="464"/>
        <end position="491"/>
    </location>
</feature>
<dbReference type="AlphaFoldDB" id="A0A6I4UJX4"/>
<sequence length="1184" mass="127622">MALRDISAWSIRNPVIPLVFFTGLLFAGIVSFLQMDVTNNPDVDFPAVRVNISQPGASPTEIENQITQRVESALRSISGVNSIQSTAREGSSQTFVEFEIGTNLIEAVNEVETAIDSVRGSLPDGILEPQVSKVDVVGEPIGYVAVEANDMTLEQLSWFIDDTVAKRLLKIEGMAEVQRFGGVDRQIEVILDPARMQSFGVTASQINAALRQGNLDAAGGLAEIGGTRQSLRVLGNSDTAFALSQTQIQLGGGRTVRLADIAKVRDGFSERTSISEVNSKEVVNFMMNRARGASDLAVYDAALAEMDKIEAENEGVKFIKLSTSTTYTRGQYKSSMWALVEGAVLAVVVVFLFLRDWRATFISAVAIPLSAIPTFWFMDLLGFNLNFLSLLALALVAGVLVDDAIVEIENIVRHMRMGKSAYQASIDAADEIGLPVVATSFCIVAVFLPVGLMPGVSGQFFQNFGITVVIAVLMSLAVARMVTPLMAAYFLKSKGHAEHGEGPMIDAYMRVLAWTLDTGRMAARRAGLDGPRHRAVYVLTLLLAVIVLLIVPALAMFELASGSISAMVAEGMGAAPPWKGLIGLDVHKQIATVVSADPNTTAHTIVAKVFEVVIVLLVSLLSFFAAFAAFKAIEAPAGGDSKFARGTRWMTARFYDHRIWMLGIGWFSLLVTILLFGQIPGQFQPTIDDENSRVEIEMVPGTTLAETKRVVNTVADRLRKEPEVERLLERIRLGDSSSIFVKLKEDRQRTSVEFERELAPDLAKFPDARVRFQSQSGGFGSGRDMTVMLAGSDPVLLDQTAAQLVEEMRGLKSLVAPRISADLNRPEIIITPRDKIAAELGITTVALSQTIRIATLGEIEQNAARFSLSDRQIPIVVRLSEAARADFRTIENLPVPLSNGGSVPLSRVADITFGSGPTAIQRYNQNRRVLVGADLAAGVLKGEAQAQIDALPVLQELPVGVIRDVVGEEEWQAELVTNLIIAIIAGVMLVFAVLVLLYKRLMSPLVNMTSLALAPLGGILLIWLLGQPQSMPVYIGILLLLGIVSKNSILLIDFAIEEMNKGVGQIDAIMDAGHKRAQPIVMTTVAMTAGMVPVALSLSGDGAWRQPMGIVVIGGLVLSTLLTLLIVPAGFSLADSFEKRVGPVLRARMLTYKPGDENAVAPTMPDRPFPGLAKLTPPGGEPAE</sequence>
<dbReference type="InterPro" id="IPR001036">
    <property type="entry name" value="Acrflvin-R"/>
</dbReference>
<dbReference type="PANTHER" id="PTHR32063">
    <property type="match status" value="1"/>
</dbReference>
<dbReference type="Pfam" id="PF00873">
    <property type="entry name" value="ACR_tran"/>
    <property type="match status" value="2"/>
</dbReference>
<dbReference type="Proteomes" id="UP000430021">
    <property type="component" value="Unassembled WGS sequence"/>
</dbReference>
<dbReference type="InterPro" id="IPR027463">
    <property type="entry name" value="AcrB_DN_DC_subdom"/>
</dbReference>
<dbReference type="SUPFAM" id="SSF82714">
    <property type="entry name" value="Multidrug efflux transporter AcrB TolC docking domain, DN and DC subdomains"/>
    <property type="match status" value="2"/>
</dbReference>
<accession>A0A6I4UJX4</accession>
<comment type="caution">
    <text evidence="4">The sequence shown here is derived from an EMBL/GenBank/DDBJ whole genome shotgun (WGS) entry which is preliminary data.</text>
</comment>
<dbReference type="RefSeq" id="WP_160759742.1">
    <property type="nucleotide sequence ID" value="NZ_BAAADZ010000002.1"/>
</dbReference>
<feature type="transmembrane region" description="Helical" evidence="2">
    <location>
        <begin position="432"/>
        <end position="452"/>
    </location>
</feature>